<name>A0A183CTU7_GLOPA</name>
<organism evidence="3 4">
    <name type="scientific">Globodera pallida</name>
    <name type="common">Potato cyst nematode worm</name>
    <name type="synonym">Heterodera pallida</name>
    <dbReference type="NCBI Taxonomy" id="36090"/>
    <lineage>
        <taxon>Eukaryota</taxon>
        <taxon>Metazoa</taxon>
        <taxon>Ecdysozoa</taxon>
        <taxon>Nematoda</taxon>
        <taxon>Chromadorea</taxon>
        <taxon>Rhabditida</taxon>
        <taxon>Tylenchina</taxon>
        <taxon>Tylenchomorpha</taxon>
        <taxon>Tylenchoidea</taxon>
        <taxon>Heteroderidae</taxon>
        <taxon>Heteroderinae</taxon>
        <taxon>Globodera</taxon>
    </lineage>
</organism>
<keyword evidence="3" id="KW-1185">Reference proteome</keyword>
<accession>A0A183CTU7</accession>
<dbReference type="GO" id="GO:0003714">
    <property type="term" value="F:transcription corepressor activity"/>
    <property type="evidence" value="ECO:0007669"/>
    <property type="project" value="InterPro"/>
</dbReference>
<dbReference type="AlphaFoldDB" id="A0A183CTU7"/>
<evidence type="ECO:0000313" key="4">
    <source>
        <dbReference type="WBParaSite" id="GPLIN_001630500"/>
    </source>
</evidence>
<dbReference type="InterPro" id="IPR013194">
    <property type="entry name" value="HDAC_interact_dom"/>
</dbReference>
<protein>
    <submittedName>
        <fullName evidence="4">HDAC_interact domain-containing protein</fullName>
    </submittedName>
</protein>
<sequence>MYRTEDERFEVDIFIEVNLAAITALEYARRKIEPLGHEDAKKFMADADLGCSTTFLARAVKKLYGEHGGKILFALKENPLVAVPMVLRRLREKDVECRGLRKE</sequence>
<keyword evidence="1" id="KW-0678">Repressor</keyword>
<dbReference type="InterPro" id="IPR039774">
    <property type="entry name" value="Sin3-like"/>
</dbReference>
<evidence type="ECO:0000313" key="3">
    <source>
        <dbReference type="Proteomes" id="UP000050741"/>
    </source>
</evidence>
<dbReference type="GO" id="GO:0000122">
    <property type="term" value="P:negative regulation of transcription by RNA polymerase II"/>
    <property type="evidence" value="ECO:0007669"/>
    <property type="project" value="TreeGrafter"/>
</dbReference>
<dbReference type="Proteomes" id="UP000050741">
    <property type="component" value="Unassembled WGS sequence"/>
</dbReference>
<proteinExistence type="predicted"/>
<dbReference type="WBParaSite" id="GPLIN_001630500">
    <property type="protein sequence ID" value="GPLIN_001630500"/>
    <property type="gene ID" value="GPLIN_001630500"/>
</dbReference>
<dbReference type="PANTHER" id="PTHR12346:SF0">
    <property type="entry name" value="SIN3A, ISOFORM G"/>
    <property type="match status" value="1"/>
</dbReference>
<dbReference type="PANTHER" id="PTHR12346">
    <property type="entry name" value="SIN3B-RELATED"/>
    <property type="match status" value="1"/>
</dbReference>
<evidence type="ECO:0000256" key="1">
    <source>
        <dbReference type="ARBA" id="ARBA00022491"/>
    </source>
</evidence>
<reference evidence="4" key="2">
    <citation type="submission" date="2016-06" db="UniProtKB">
        <authorList>
            <consortium name="WormBaseParasite"/>
        </authorList>
    </citation>
    <scope>IDENTIFICATION</scope>
</reference>
<dbReference type="GO" id="GO:0070822">
    <property type="term" value="C:Sin3-type complex"/>
    <property type="evidence" value="ECO:0007669"/>
    <property type="project" value="TreeGrafter"/>
</dbReference>
<reference evidence="3" key="1">
    <citation type="submission" date="2014-05" db="EMBL/GenBank/DDBJ databases">
        <title>The genome and life-stage specific transcriptomes of Globodera pallida elucidate key aspects of plant parasitism by a cyst nematode.</title>
        <authorList>
            <person name="Cotton J.A."/>
            <person name="Lilley C.J."/>
            <person name="Jones L.M."/>
            <person name="Kikuchi T."/>
            <person name="Reid A.J."/>
            <person name="Thorpe P."/>
            <person name="Tsai I.J."/>
            <person name="Beasley H."/>
            <person name="Blok V."/>
            <person name="Cock P.J.A."/>
            <person name="Van den Akker S.E."/>
            <person name="Holroyd N."/>
            <person name="Hunt M."/>
            <person name="Mantelin S."/>
            <person name="Naghra H."/>
            <person name="Pain A."/>
            <person name="Palomares-Rius J.E."/>
            <person name="Zarowiecki M."/>
            <person name="Berriman M."/>
            <person name="Jones J.T."/>
            <person name="Urwin P.E."/>
        </authorList>
    </citation>
    <scope>NUCLEOTIDE SEQUENCE [LARGE SCALE GENOMIC DNA]</scope>
    <source>
        <strain evidence="3">Lindley</strain>
    </source>
</reference>
<dbReference type="Pfam" id="PF08295">
    <property type="entry name" value="Sin3_corepress"/>
    <property type="match status" value="1"/>
</dbReference>
<feature type="domain" description="Histone deacetylase interacting" evidence="2">
    <location>
        <begin position="1"/>
        <end position="35"/>
    </location>
</feature>
<evidence type="ECO:0000259" key="2">
    <source>
        <dbReference type="Pfam" id="PF08295"/>
    </source>
</evidence>